<dbReference type="GO" id="GO:0000462">
    <property type="term" value="P:maturation of SSU-rRNA from tricistronic rRNA transcript (SSU-rRNA, 5.8S rRNA, LSU-rRNA)"/>
    <property type="evidence" value="ECO:0007669"/>
    <property type="project" value="TreeGrafter"/>
</dbReference>
<dbReference type="InterPro" id="IPR015943">
    <property type="entry name" value="WD40/YVTN_repeat-like_dom_sf"/>
</dbReference>
<proteinExistence type="inferred from homology"/>
<keyword evidence="7" id="KW-1185">Reference proteome</keyword>
<evidence type="ECO:0000256" key="3">
    <source>
        <dbReference type="ARBA" id="ARBA00038335"/>
    </source>
</evidence>
<comment type="subcellular location">
    <subcellularLocation>
        <location evidence="1">Nucleus</location>
    </subcellularLocation>
</comment>
<accession>A0A1L9SA44</accession>
<dbReference type="GeneID" id="34610282"/>
<dbReference type="Pfam" id="PF04003">
    <property type="entry name" value="Utp12"/>
    <property type="match status" value="1"/>
</dbReference>
<feature type="compositionally biased region" description="Acidic residues" evidence="4">
    <location>
        <begin position="817"/>
        <end position="830"/>
    </location>
</feature>
<gene>
    <name evidence="6" type="ORF">ASPZODRAFT_135497</name>
</gene>
<dbReference type="PANTHER" id="PTHR44267">
    <property type="entry name" value="WD REPEAT-CONTAINING PROTEIN 43"/>
    <property type="match status" value="1"/>
</dbReference>
<dbReference type="AlphaFoldDB" id="A0A1L9SA44"/>
<dbReference type="EMBL" id="KV878349">
    <property type="protein sequence ID" value="OJJ44052.1"/>
    <property type="molecule type" value="Genomic_DNA"/>
</dbReference>
<evidence type="ECO:0000313" key="7">
    <source>
        <dbReference type="Proteomes" id="UP000184188"/>
    </source>
</evidence>
<dbReference type="Proteomes" id="UP000184188">
    <property type="component" value="Unassembled WGS sequence"/>
</dbReference>
<evidence type="ECO:0000256" key="4">
    <source>
        <dbReference type="SAM" id="MobiDB-lite"/>
    </source>
</evidence>
<feature type="region of interest" description="Disordered" evidence="4">
    <location>
        <begin position="715"/>
        <end position="854"/>
    </location>
</feature>
<dbReference type="OrthoDB" id="30195at2759"/>
<dbReference type="InterPro" id="IPR007148">
    <property type="entry name" value="SSU_processome_Utp12"/>
</dbReference>
<dbReference type="InterPro" id="IPR036322">
    <property type="entry name" value="WD40_repeat_dom_sf"/>
</dbReference>
<comment type="similarity">
    <text evidence="3">Belongs to the UTP5 family.</text>
</comment>
<dbReference type="Gene3D" id="2.130.10.10">
    <property type="entry name" value="YVTN repeat-like/Quinoprotein amine dehydrogenase"/>
    <property type="match status" value="1"/>
</dbReference>
<dbReference type="RefSeq" id="XP_022578562.1">
    <property type="nucleotide sequence ID" value="XM_022723817.1"/>
</dbReference>
<feature type="compositionally biased region" description="Acidic residues" evidence="4">
    <location>
        <begin position="452"/>
        <end position="464"/>
    </location>
</feature>
<feature type="compositionally biased region" description="Acidic residues" evidence="4">
    <location>
        <begin position="510"/>
        <end position="522"/>
    </location>
</feature>
<evidence type="ECO:0000259" key="5">
    <source>
        <dbReference type="Pfam" id="PF04003"/>
    </source>
</evidence>
<dbReference type="SUPFAM" id="SSF50978">
    <property type="entry name" value="WD40 repeat-like"/>
    <property type="match status" value="1"/>
</dbReference>
<dbReference type="PANTHER" id="PTHR44267:SF1">
    <property type="entry name" value="WD REPEAT-CONTAINING PROTEIN 43"/>
    <property type="match status" value="1"/>
</dbReference>
<protein>
    <recommendedName>
        <fullName evidence="5">Small-subunit processome Utp12 domain-containing protein</fullName>
    </recommendedName>
</protein>
<organism evidence="6 7">
    <name type="scientific">Penicilliopsis zonata CBS 506.65</name>
    <dbReference type="NCBI Taxonomy" id="1073090"/>
    <lineage>
        <taxon>Eukaryota</taxon>
        <taxon>Fungi</taxon>
        <taxon>Dikarya</taxon>
        <taxon>Ascomycota</taxon>
        <taxon>Pezizomycotina</taxon>
        <taxon>Eurotiomycetes</taxon>
        <taxon>Eurotiomycetidae</taxon>
        <taxon>Eurotiales</taxon>
        <taxon>Aspergillaceae</taxon>
        <taxon>Penicilliopsis</taxon>
    </lineage>
</organism>
<keyword evidence="2" id="KW-0539">Nucleus</keyword>
<reference evidence="7" key="1">
    <citation type="journal article" date="2017" name="Genome Biol.">
        <title>Comparative genomics reveals high biological diversity and specific adaptations in the industrially and medically important fungal genus Aspergillus.</title>
        <authorList>
            <person name="de Vries R.P."/>
            <person name="Riley R."/>
            <person name="Wiebenga A."/>
            <person name="Aguilar-Osorio G."/>
            <person name="Amillis S."/>
            <person name="Uchima C.A."/>
            <person name="Anderluh G."/>
            <person name="Asadollahi M."/>
            <person name="Askin M."/>
            <person name="Barry K."/>
            <person name="Battaglia E."/>
            <person name="Bayram O."/>
            <person name="Benocci T."/>
            <person name="Braus-Stromeyer S.A."/>
            <person name="Caldana C."/>
            <person name="Canovas D."/>
            <person name="Cerqueira G.C."/>
            <person name="Chen F."/>
            <person name="Chen W."/>
            <person name="Choi C."/>
            <person name="Clum A."/>
            <person name="Dos Santos R.A."/>
            <person name="Damasio A.R."/>
            <person name="Diallinas G."/>
            <person name="Emri T."/>
            <person name="Fekete E."/>
            <person name="Flipphi M."/>
            <person name="Freyberg S."/>
            <person name="Gallo A."/>
            <person name="Gournas C."/>
            <person name="Habgood R."/>
            <person name="Hainaut M."/>
            <person name="Harispe M.L."/>
            <person name="Henrissat B."/>
            <person name="Hilden K.S."/>
            <person name="Hope R."/>
            <person name="Hossain A."/>
            <person name="Karabika E."/>
            <person name="Karaffa L."/>
            <person name="Karanyi Z."/>
            <person name="Krasevec N."/>
            <person name="Kuo A."/>
            <person name="Kusch H."/>
            <person name="LaButti K."/>
            <person name="Lagendijk E.L."/>
            <person name="Lapidus A."/>
            <person name="Levasseur A."/>
            <person name="Lindquist E."/>
            <person name="Lipzen A."/>
            <person name="Logrieco A.F."/>
            <person name="MacCabe A."/>
            <person name="Maekelae M.R."/>
            <person name="Malavazi I."/>
            <person name="Melin P."/>
            <person name="Meyer V."/>
            <person name="Mielnichuk N."/>
            <person name="Miskei M."/>
            <person name="Molnar A.P."/>
            <person name="Mule G."/>
            <person name="Ngan C.Y."/>
            <person name="Orejas M."/>
            <person name="Orosz E."/>
            <person name="Ouedraogo J.P."/>
            <person name="Overkamp K.M."/>
            <person name="Park H.-S."/>
            <person name="Perrone G."/>
            <person name="Piumi F."/>
            <person name="Punt P.J."/>
            <person name="Ram A.F."/>
            <person name="Ramon A."/>
            <person name="Rauscher S."/>
            <person name="Record E."/>
            <person name="Riano-Pachon D.M."/>
            <person name="Robert V."/>
            <person name="Roehrig J."/>
            <person name="Ruller R."/>
            <person name="Salamov A."/>
            <person name="Salih N.S."/>
            <person name="Samson R.A."/>
            <person name="Sandor E."/>
            <person name="Sanguinetti M."/>
            <person name="Schuetze T."/>
            <person name="Sepcic K."/>
            <person name="Shelest E."/>
            <person name="Sherlock G."/>
            <person name="Sophianopoulou V."/>
            <person name="Squina F.M."/>
            <person name="Sun H."/>
            <person name="Susca A."/>
            <person name="Todd R.B."/>
            <person name="Tsang A."/>
            <person name="Unkles S.E."/>
            <person name="van de Wiele N."/>
            <person name="van Rossen-Uffink D."/>
            <person name="Oliveira J.V."/>
            <person name="Vesth T.C."/>
            <person name="Visser J."/>
            <person name="Yu J.-H."/>
            <person name="Zhou M."/>
            <person name="Andersen M.R."/>
            <person name="Archer D.B."/>
            <person name="Baker S.E."/>
            <person name="Benoit I."/>
            <person name="Brakhage A.A."/>
            <person name="Braus G.H."/>
            <person name="Fischer R."/>
            <person name="Frisvad J.C."/>
            <person name="Goldman G.H."/>
            <person name="Houbraken J."/>
            <person name="Oakley B."/>
            <person name="Pocsi I."/>
            <person name="Scazzocchio C."/>
            <person name="Seiboth B."/>
            <person name="vanKuyk P.A."/>
            <person name="Wortman J."/>
            <person name="Dyer P.S."/>
            <person name="Grigoriev I.V."/>
        </authorList>
    </citation>
    <scope>NUCLEOTIDE SEQUENCE [LARGE SCALE GENOMIC DNA]</scope>
    <source>
        <strain evidence="7">CBS 506.65</strain>
    </source>
</reference>
<name>A0A1L9SA44_9EURO</name>
<dbReference type="VEuPathDB" id="FungiDB:ASPZODRAFT_135497"/>
<feature type="region of interest" description="Disordered" evidence="4">
    <location>
        <begin position="1"/>
        <end position="26"/>
    </location>
</feature>
<feature type="compositionally biased region" description="Basic residues" evidence="4">
    <location>
        <begin position="839"/>
        <end position="854"/>
    </location>
</feature>
<evidence type="ECO:0000256" key="1">
    <source>
        <dbReference type="ARBA" id="ARBA00004123"/>
    </source>
</evidence>
<sequence>MGNKKTSRPASKMSSAASPATSGQTYTGNKASILRAAFSPSEYQLSLFASVIQGLDAQHIRIHDTITGRLQCEHALSPKETVTSLDWGYYAGRQKDRDQQAKKKRKRNSGVNGAAVEGLDQADLVVAFGTSTSEIRMYSPAEDKIVATFSGVHEKGIRDFKFTANRGGEEGWSIGGDNKLVQWDLCTGQTIKTINLPATSSFTTLSRPVPSNPPVICASSKPYIIDIENADNSSTSPFPAMNTSIHTILSSSKESVAEGAFLTSDNGRYITVLDPQSKKTSPLVMNLVAENEVSSLSLYNGSGNASEASVETQTLAALTEDGTVELFTKPFFHAKDPQAKGNKAKRQNTRRADASVQIVRSEESSSLVPVVMASFQGQDLVIAWAEGGVVPVFERVKWLKEGSDELLFTGPQRIVRTKTASTLSSATTNGSTKAIESRVDESKAVVESGVFMDDDVDMQDDGEDAVSVSGSEVDSDDEAAVVAAKKSGAKETDSDVEMDNASGSEKEKDAEDDEEDEEDETGEPTFGELLRAHDAEEIDVEAELEDGLRMGPLVPGKPNTAVYQIPAGVSLATVLTQSLKTNDNEMLESCFHTNDLSIIRTTIQRLDSSLAATLLQKLAERLAARPGRYGHLLVWVQWACVAHGGALAGRPELLNRMSSLFKIMDQRSSSLSSLLLLKGKLDMLDAQLGLRQSLRSGAEGMESDDEDNVIYVEGQDEDEDENSDAEPKQITGGGATSRSRYEEEDSMMNGIHSGIDDSEDEEEDGSEDEEGEDDILLDVEAEESAGSSDAEESLEENDDDDDDDDEESVGSMVDFIADSEDEDISDDDDVSAPQPPPSKKARLQGGKSKKAGKR</sequence>
<dbReference type="STRING" id="1073090.A0A1L9SA44"/>
<feature type="region of interest" description="Disordered" evidence="4">
    <location>
        <begin position="452"/>
        <end position="534"/>
    </location>
</feature>
<feature type="compositionally biased region" description="Acidic residues" evidence="4">
    <location>
        <begin position="715"/>
        <end position="724"/>
    </location>
</feature>
<dbReference type="GO" id="GO:0032040">
    <property type="term" value="C:small-subunit processome"/>
    <property type="evidence" value="ECO:0007669"/>
    <property type="project" value="UniProtKB-ARBA"/>
</dbReference>
<evidence type="ECO:0000256" key="2">
    <source>
        <dbReference type="ARBA" id="ARBA00023242"/>
    </source>
</evidence>
<feature type="compositionally biased region" description="Acidic residues" evidence="4">
    <location>
        <begin position="756"/>
        <end position="808"/>
    </location>
</feature>
<dbReference type="InterPro" id="IPR052414">
    <property type="entry name" value="U3_snoRNA-assoc_WDR"/>
</dbReference>
<feature type="domain" description="Small-subunit processome Utp12" evidence="5">
    <location>
        <begin position="582"/>
        <end position="685"/>
    </location>
</feature>
<evidence type="ECO:0000313" key="6">
    <source>
        <dbReference type="EMBL" id="OJJ44052.1"/>
    </source>
</evidence>
<feature type="compositionally biased region" description="Low complexity" evidence="4">
    <location>
        <begin position="8"/>
        <end position="22"/>
    </location>
</feature>